<evidence type="ECO:0000256" key="1">
    <source>
        <dbReference type="SAM" id="MobiDB-lite"/>
    </source>
</evidence>
<feature type="compositionally biased region" description="Low complexity" evidence="1">
    <location>
        <begin position="1"/>
        <end position="19"/>
    </location>
</feature>
<sequence length="42" mass="4350">MPQGSTAFPPTGTTTMTSTVLGALRTDARPRSEFRALTGLPG</sequence>
<evidence type="ECO:0000313" key="3">
    <source>
        <dbReference type="Proteomes" id="UP001230426"/>
    </source>
</evidence>
<name>A0ABT9RJJ5_9ACTN</name>
<reference evidence="2 3" key="1">
    <citation type="submission" date="2023-07" db="EMBL/GenBank/DDBJ databases">
        <title>Sequencing the genomes of 1000 actinobacteria strains.</title>
        <authorList>
            <person name="Klenk H.-P."/>
        </authorList>
    </citation>
    <scope>NUCLEOTIDE SEQUENCE [LARGE SCALE GENOMIC DNA]</scope>
    <source>
        <strain evidence="2 3">DSM 44109</strain>
    </source>
</reference>
<proteinExistence type="predicted"/>
<feature type="region of interest" description="Disordered" evidence="1">
    <location>
        <begin position="1"/>
        <end position="42"/>
    </location>
</feature>
<comment type="caution">
    <text evidence="2">The sequence shown here is derived from an EMBL/GenBank/DDBJ whole genome shotgun (WGS) entry which is preliminary data.</text>
</comment>
<keyword evidence="3" id="KW-1185">Reference proteome</keyword>
<evidence type="ECO:0000313" key="2">
    <source>
        <dbReference type="EMBL" id="MDP9869472.1"/>
    </source>
</evidence>
<organism evidence="2 3">
    <name type="scientific">Streptosporangium brasiliense</name>
    <dbReference type="NCBI Taxonomy" id="47480"/>
    <lineage>
        <taxon>Bacteria</taxon>
        <taxon>Bacillati</taxon>
        <taxon>Actinomycetota</taxon>
        <taxon>Actinomycetes</taxon>
        <taxon>Streptosporangiales</taxon>
        <taxon>Streptosporangiaceae</taxon>
        <taxon>Streptosporangium</taxon>
    </lineage>
</organism>
<dbReference type="EMBL" id="JAUSRB010000002">
    <property type="protein sequence ID" value="MDP9869472.1"/>
    <property type="molecule type" value="Genomic_DNA"/>
</dbReference>
<accession>A0ABT9RJJ5</accession>
<gene>
    <name evidence="2" type="ORF">J2S55_008738</name>
</gene>
<dbReference type="Proteomes" id="UP001230426">
    <property type="component" value="Unassembled WGS sequence"/>
</dbReference>
<protein>
    <submittedName>
        <fullName evidence="2">Uncharacterized protein</fullName>
    </submittedName>
</protein>